<organism evidence="2 3">
    <name type="scientific">Apiospora phragmitis</name>
    <dbReference type="NCBI Taxonomy" id="2905665"/>
    <lineage>
        <taxon>Eukaryota</taxon>
        <taxon>Fungi</taxon>
        <taxon>Dikarya</taxon>
        <taxon>Ascomycota</taxon>
        <taxon>Pezizomycotina</taxon>
        <taxon>Sordariomycetes</taxon>
        <taxon>Xylariomycetidae</taxon>
        <taxon>Amphisphaeriales</taxon>
        <taxon>Apiosporaceae</taxon>
        <taxon>Apiospora</taxon>
    </lineage>
</organism>
<keyword evidence="1" id="KW-1133">Transmembrane helix</keyword>
<comment type="caution">
    <text evidence="2">The sequence shown here is derived from an EMBL/GenBank/DDBJ whole genome shotgun (WGS) entry which is preliminary data.</text>
</comment>
<keyword evidence="1" id="KW-0812">Transmembrane</keyword>
<feature type="transmembrane region" description="Helical" evidence="1">
    <location>
        <begin position="275"/>
        <end position="295"/>
    </location>
</feature>
<proteinExistence type="predicted"/>
<gene>
    <name evidence="2" type="ORF">PG994_011745</name>
</gene>
<evidence type="ECO:0000313" key="3">
    <source>
        <dbReference type="Proteomes" id="UP001480595"/>
    </source>
</evidence>
<feature type="transmembrane region" description="Helical" evidence="1">
    <location>
        <begin position="328"/>
        <end position="349"/>
    </location>
</feature>
<evidence type="ECO:0000256" key="1">
    <source>
        <dbReference type="SAM" id="Phobius"/>
    </source>
</evidence>
<dbReference type="RefSeq" id="XP_066712264.1">
    <property type="nucleotide sequence ID" value="XM_066863154.1"/>
</dbReference>
<dbReference type="GeneID" id="92096217"/>
<keyword evidence="1" id="KW-0472">Membrane</keyword>
<accession>A0ABR1TVX0</accession>
<feature type="transmembrane region" description="Helical" evidence="1">
    <location>
        <begin position="219"/>
        <end position="240"/>
    </location>
</feature>
<reference evidence="2 3" key="1">
    <citation type="submission" date="2023-01" db="EMBL/GenBank/DDBJ databases">
        <title>Analysis of 21 Apiospora genomes using comparative genomics revels a genus with tremendous synthesis potential of carbohydrate active enzymes and secondary metabolites.</title>
        <authorList>
            <person name="Sorensen T."/>
        </authorList>
    </citation>
    <scope>NUCLEOTIDE SEQUENCE [LARGE SCALE GENOMIC DNA]</scope>
    <source>
        <strain evidence="2 3">CBS 135458</strain>
    </source>
</reference>
<protein>
    <submittedName>
        <fullName evidence="2">Uncharacterized protein</fullName>
    </submittedName>
</protein>
<feature type="transmembrane region" description="Helical" evidence="1">
    <location>
        <begin position="57"/>
        <end position="81"/>
    </location>
</feature>
<name>A0ABR1TVX0_9PEZI</name>
<dbReference type="Proteomes" id="UP001480595">
    <property type="component" value="Unassembled WGS sequence"/>
</dbReference>
<sequence>MDVTPGDSVSNGELERLTDEIRPPPFPFNLESTWFLATVWLLLGATNLYVQHRLESYFGLGPILLNTIATSICAAATAISYDGVLTFVNEHRVWATRDVELTLASLVAWHWRIAINEDATLEDQKEALMQDGTLQVPRTVFGIASELVTWAVDLIAAVLTAASWTLPAHIIMPFTDQDVHKWTGHVDALESLAHEKSGTLFSPAFGRSWSSAGQLGAQVGLQLGLAALCFVAVLTFHYLCQEQIIRTKGEVERGELDFRNVGEDERWLAAFWRAIALHLISFTAYQIFGAIVSAFELEPLLSLKAPPTLSSWVAQRSRMRLAEAACWAGFRGLAAMVIGLGIYVIHCVLRQIVWLLIRVLASMVVFEDTVLWSSSLTQATVVEWKGHVLGIAGFDFKLKDKVLLAQGLMNCLFDIRAPLIIMPPNNGILAFDSEVWAG</sequence>
<dbReference type="EMBL" id="JAQQWL010000011">
    <property type="protein sequence ID" value="KAK8050015.1"/>
    <property type="molecule type" value="Genomic_DNA"/>
</dbReference>
<feature type="transmembrane region" description="Helical" evidence="1">
    <location>
        <begin position="32"/>
        <end position="50"/>
    </location>
</feature>
<keyword evidence="3" id="KW-1185">Reference proteome</keyword>
<evidence type="ECO:0000313" key="2">
    <source>
        <dbReference type="EMBL" id="KAK8050015.1"/>
    </source>
</evidence>